<dbReference type="Gene3D" id="3.40.50.620">
    <property type="entry name" value="HUPs"/>
    <property type="match status" value="1"/>
</dbReference>
<comment type="caution">
    <text evidence="4">The sequence shown here is derived from an EMBL/GenBank/DDBJ whole genome shotgun (WGS) entry which is preliminary data.</text>
</comment>
<feature type="binding site" evidence="2">
    <location>
        <position position="118"/>
    </location>
    <ligand>
        <name>ATP</name>
        <dbReference type="ChEBI" id="CHEBI:30616"/>
    </ligand>
</feature>
<organism evidence="4 5">
    <name type="scientific">Desulfonema ishimotonii</name>
    <dbReference type="NCBI Taxonomy" id="45657"/>
    <lineage>
        <taxon>Bacteria</taxon>
        <taxon>Pseudomonadati</taxon>
        <taxon>Thermodesulfobacteriota</taxon>
        <taxon>Desulfobacteria</taxon>
        <taxon>Desulfobacterales</taxon>
        <taxon>Desulfococcaceae</taxon>
        <taxon>Desulfonema</taxon>
    </lineage>
</organism>
<dbReference type="SUPFAM" id="SSF52402">
    <property type="entry name" value="Adenine nucleotide alpha hydrolases-like"/>
    <property type="match status" value="1"/>
</dbReference>
<sequence>MIADGDRIAVGLSGGADSLTMMWHLTERLSRIPIRYELFAIYIDPGFENGFSGALAEYCAKTGYTLRVDHTDHGPLSHSDHNRENPCFLCARLRRKRLFEIADELGCRKLAMGHHKDDIIETLFLNMCYAGEISTMLPRQSLFKGRFTVIRPLTHAGEDEIRQFARDQAFPEFVNPCPSAGHSKRQEVKTLLKQFYRTNPKIRGNIFRAMSHVRPEYLLK</sequence>
<keyword evidence="5" id="KW-1185">Reference proteome</keyword>
<dbReference type="PANTHER" id="PTHR43686:SF1">
    <property type="entry name" value="AMINOTRAN_5 DOMAIN-CONTAINING PROTEIN"/>
    <property type="match status" value="1"/>
</dbReference>
<evidence type="ECO:0000313" key="4">
    <source>
        <dbReference type="EMBL" id="GBC59613.1"/>
    </source>
</evidence>
<feature type="binding site" evidence="2">
    <location>
        <position position="43"/>
    </location>
    <ligand>
        <name>ATP</name>
        <dbReference type="ChEBI" id="CHEBI:30616"/>
    </ligand>
</feature>
<dbReference type="GO" id="GO:0005524">
    <property type="term" value="F:ATP binding"/>
    <property type="evidence" value="ECO:0007669"/>
    <property type="project" value="UniProtKB-KW"/>
</dbReference>
<protein>
    <submittedName>
        <fullName evidence="4">tRNA 2-thiocytidine(32) synthetase TtcA</fullName>
    </submittedName>
</protein>
<dbReference type="PIRSF" id="PIRSF004976">
    <property type="entry name" value="ATPase_YdaO"/>
    <property type="match status" value="1"/>
</dbReference>
<accession>A0A401FRM8</accession>
<evidence type="ECO:0000259" key="3">
    <source>
        <dbReference type="Pfam" id="PF01171"/>
    </source>
</evidence>
<dbReference type="InterPro" id="IPR011063">
    <property type="entry name" value="TilS/TtcA_N"/>
</dbReference>
<dbReference type="GO" id="GO:0016740">
    <property type="term" value="F:transferase activity"/>
    <property type="evidence" value="ECO:0007669"/>
    <property type="project" value="UniProtKB-KW"/>
</dbReference>
<name>A0A401FRM8_9BACT</name>
<evidence type="ECO:0000256" key="1">
    <source>
        <dbReference type="ARBA" id="ARBA00022679"/>
    </source>
</evidence>
<evidence type="ECO:0000313" key="5">
    <source>
        <dbReference type="Proteomes" id="UP000288096"/>
    </source>
</evidence>
<feature type="binding site" evidence="2">
    <location>
        <begin position="11"/>
        <end position="13"/>
    </location>
    <ligand>
        <name>ATP</name>
        <dbReference type="ChEBI" id="CHEBI:30616"/>
    </ligand>
</feature>
<dbReference type="CDD" id="cd24138">
    <property type="entry name" value="TtcA-like"/>
    <property type="match status" value="1"/>
</dbReference>
<feature type="binding site" evidence="2">
    <location>
        <position position="113"/>
    </location>
    <ligand>
        <name>ATP</name>
        <dbReference type="ChEBI" id="CHEBI:30616"/>
    </ligand>
</feature>
<reference evidence="5" key="1">
    <citation type="submission" date="2017-11" db="EMBL/GenBank/DDBJ databases">
        <authorList>
            <person name="Watanabe M."/>
            <person name="Kojima H."/>
        </authorList>
    </citation>
    <scope>NUCLEOTIDE SEQUENCE [LARGE SCALE GENOMIC DNA]</scope>
    <source>
        <strain evidence="5">Tokyo 01</strain>
    </source>
</reference>
<feature type="domain" description="tRNA(Ile)-lysidine/2-thiocytidine synthase N-terminal" evidence="3">
    <location>
        <begin position="8"/>
        <end position="169"/>
    </location>
</feature>
<dbReference type="Proteomes" id="UP000288096">
    <property type="component" value="Unassembled WGS sequence"/>
</dbReference>
<dbReference type="GO" id="GO:0008033">
    <property type="term" value="P:tRNA processing"/>
    <property type="evidence" value="ECO:0007669"/>
    <property type="project" value="InterPro"/>
</dbReference>
<keyword evidence="2" id="KW-0067">ATP-binding</keyword>
<keyword evidence="2" id="KW-0547">Nucleotide-binding</keyword>
<dbReference type="PANTHER" id="PTHR43686">
    <property type="entry name" value="SULFURTRANSFERASE-RELATED"/>
    <property type="match status" value="1"/>
</dbReference>
<dbReference type="Pfam" id="PF01171">
    <property type="entry name" value="ATP_bind_3"/>
    <property type="match status" value="1"/>
</dbReference>
<reference evidence="5" key="2">
    <citation type="submission" date="2019-01" db="EMBL/GenBank/DDBJ databases">
        <title>Genome sequence of Desulfonema ishimotonii strain Tokyo 01.</title>
        <authorList>
            <person name="Fukui M."/>
        </authorList>
    </citation>
    <scope>NUCLEOTIDE SEQUENCE [LARGE SCALE GENOMIC DNA]</scope>
    <source>
        <strain evidence="5">Tokyo 01</strain>
    </source>
</reference>
<feature type="binding site" evidence="2">
    <location>
        <position position="17"/>
    </location>
    <ligand>
        <name>ATP</name>
        <dbReference type="ChEBI" id="CHEBI:30616"/>
    </ligand>
</feature>
<dbReference type="InterPro" id="IPR035107">
    <property type="entry name" value="tRNA_thiolation_TtcA_Ctu1"/>
</dbReference>
<dbReference type="InterPro" id="IPR014729">
    <property type="entry name" value="Rossmann-like_a/b/a_fold"/>
</dbReference>
<gene>
    <name evidence="4" type="ORF">DENIS_0552</name>
</gene>
<proteinExistence type="predicted"/>
<keyword evidence="1" id="KW-0808">Transferase</keyword>
<evidence type="ECO:0000256" key="2">
    <source>
        <dbReference type="PIRSR" id="PIRSR004976-51"/>
    </source>
</evidence>
<dbReference type="AlphaFoldDB" id="A0A401FRM8"/>
<dbReference type="EMBL" id="BEXT01000001">
    <property type="protein sequence ID" value="GBC59613.1"/>
    <property type="molecule type" value="Genomic_DNA"/>
</dbReference>